<protein>
    <submittedName>
        <fullName evidence="13">TonB-dependent receptor</fullName>
    </submittedName>
</protein>
<accession>A0A9X3B7W5</accession>
<dbReference type="PROSITE" id="PS52016">
    <property type="entry name" value="TONB_DEPENDENT_REC_3"/>
    <property type="match status" value="1"/>
</dbReference>
<dbReference type="InterPro" id="IPR000531">
    <property type="entry name" value="Beta-barrel_TonB"/>
</dbReference>
<evidence type="ECO:0000256" key="1">
    <source>
        <dbReference type="ARBA" id="ARBA00004571"/>
    </source>
</evidence>
<dbReference type="InterPro" id="IPR023997">
    <property type="entry name" value="TonB-dep_OMP_SusC/RagA_CS"/>
</dbReference>
<dbReference type="Pfam" id="PF00593">
    <property type="entry name" value="TonB_dep_Rec_b-barrel"/>
    <property type="match status" value="1"/>
</dbReference>
<dbReference type="InterPro" id="IPR012910">
    <property type="entry name" value="Plug_dom"/>
</dbReference>
<dbReference type="InterPro" id="IPR037066">
    <property type="entry name" value="Plug_dom_sf"/>
</dbReference>
<evidence type="ECO:0000256" key="7">
    <source>
        <dbReference type="ARBA" id="ARBA00023237"/>
    </source>
</evidence>
<evidence type="ECO:0000256" key="5">
    <source>
        <dbReference type="ARBA" id="ARBA00023077"/>
    </source>
</evidence>
<evidence type="ECO:0000256" key="10">
    <source>
        <dbReference type="SAM" id="SignalP"/>
    </source>
</evidence>
<name>A0A9X3B7W5_9BACT</name>
<dbReference type="GO" id="GO:0009279">
    <property type="term" value="C:cell outer membrane"/>
    <property type="evidence" value="ECO:0007669"/>
    <property type="project" value="UniProtKB-SubCell"/>
</dbReference>
<organism evidence="13 14">
    <name type="scientific">Paraflavisolibacter caeni</name>
    <dbReference type="NCBI Taxonomy" id="2982496"/>
    <lineage>
        <taxon>Bacteria</taxon>
        <taxon>Pseudomonadati</taxon>
        <taxon>Bacteroidota</taxon>
        <taxon>Chitinophagia</taxon>
        <taxon>Chitinophagales</taxon>
        <taxon>Chitinophagaceae</taxon>
        <taxon>Paraflavisolibacter</taxon>
    </lineage>
</organism>
<feature type="chain" id="PRO_5040797767" evidence="10">
    <location>
        <begin position="25"/>
        <end position="1085"/>
    </location>
</feature>
<feature type="domain" description="TonB-dependent receptor-like beta-barrel" evidence="11">
    <location>
        <begin position="480"/>
        <end position="926"/>
    </location>
</feature>
<dbReference type="RefSeq" id="WP_279297224.1">
    <property type="nucleotide sequence ID" value="NZ_JAOTIF010000007.1"/>
</dbReference>
<dbReference type="NCBIfam" id="TIGR04056">
    <property type="entry name" value="OMP_RagA_SusC"/>
    <property type="match status" value="1"/>
</dbReference>
<dbReference type="Gene3D" id="2.170.130.10">
    <property type="entry name" value="TonB-dependent receptor, plug domain"/>
    <property type="match status" value="1"/>
</dbReference>
<gene>
    <name evidence="13" type="ORF">OCK74_11705</name>
</gene>
<evidence type="ECO:0000256" key="9">
    <source>
        <dbReference type="RuleBase" id="RU003357"/>
    </source>
</evidence>
<dbReference type="Pfam" id="PF13715">
    <property type="entry name" value="CarbopepD_reg_2"/>
    <property type="match status" value="1"/>
</dbReference>
<comment type="caution">
    <text evidence="13">The sequence shown here is derived from an EMBL/GenBank/DDBJ whole genome shotgun (WGS) entry which is preliminary data.</text>
</comment>
<feature type="domain" description="TonB-dependent receptor plug" evidence="12">
    <location>
        <begin position="119"/>
        <end position="229"/>
    </location>
</feature>
<dbReference type="InterPro" id="IPR036942">
    <property type="entry name" value="Beta-barrel_TonB_sf"/>
</dbReference>
<evidence type="ECO:0000256" key="8">
    <source>
        <dbReference type="PROSITE-ProRule" id="PRU01360"/>
    </source>
</evidence>
<dbReference type="SUPFAM" id="SSF49464">
    <property type="entry name" value="Carboxypeptidase regulatory domain-like"/>
    <property type="match status" value="1"/>
</dbReference>
<keyword evidence="3 8" id="KW-1134">Transmembrane beta strand</keyword>
<keyword evidence="14" id="KW-1185">Reference proteome</keyword>
<keyword evidence="6 8" id="KW-0472">Membrane</keyword>
<evidence type="ECO:0000313" key="14">
    <source>
        <dbReference type="Proteomes" id="UP001155483"/>
    </source>
</evidence>
<keyword evidence="4 8" id="KW-0812">Transmembrane</keyword>
<evidence type="ECO:0000313" key="13">
    <source>
        <dbReference type="EMBL" id="MCU7549785.1"/>
    </source>
</evidence>
<keyword evidence="5 9" id="KW-0798">TonB box</keyword>
<dbReference type="InterPro" id="IPR008969">
    <property type="entry name" value="CarboxyPept-like_regulatory"/>
</dbReference>
<dbReference type="EMBL" id="JAOTIF010000007">
    <property type="protein sequence ID" value="MCU7549785.1"/>
    <property type="molecule type" value="Genomic_DNA"/>
</dbReference>
<keyword evidence="10" id="KW-0732">Signal</keyword>
<evidence type="ECO:0000259" key="12">
    <source>
        <dbReference type="Pfam" id="PF07715"/>
    </source>
</evidence>
<evidence type="ECO:0000256" key="2">
    <source>
        <dbReference type="ARBA" id="ARBA00022448"/>
    </source>
</evidence>
<dbReference type="Proteomes" id="UP001155483">
    <property type="component" value="Unassembled WGS sequence"/>
</dbReference>
<keyword evidence="7 8" id="KW-0998">Cell outer membrane</keyword>
<reference evidence="13" key="1">
    <citation type="submission" date="2022-09" db="EMBL/GenBank/DDBJ databases">
        <authorList>
            <person name="Yuan C."/>
            <person name="Ke Z."/>
        </authorList>
    </citation>
    <scope>NUCLEOTIDE SEQUENCE</scope>
    <source>
        <strain evidence="13">LB-8</strain>
    </source>
</reference>
<dbReference type="AlphaFoldDB" id="A0A9X3B7W5"/>
<dbReference type="Gene3D" id="2.60.40.1120">
    <property type="entry name" value="Carboxypeptidase-like, regulatory domain"/>
    <property type="match status" value="1"/>
</dbReference>
<dbReference type="InterPro" id="IPR039426">
    <property type="entry name" value="TonB-dep_rcpt-like"/>
</dbReference>
<proteinExistence type="inferred from homology"/>
<reference evidence="13" key="2">
    <citation type="submission" date="2023-04" db="EMBL/GenBank/DDBJ databases">
        <title>Paracnuella aquatica gen. nov., sp. nov., a member of the family Chitinophagaceae isolated from a hot spring.</title>
        <authorList>
            <person name="Wang C."/>
        </authorList>
    </citation>
    <scope>NUCLEOTIDE SEQUENCE</scope>
    <source>
        <strain evidence="13">LB-8</strain>
    </source>
</reference>
<keyword evidence="13" id="KW-0675">Receptor</keyword>
<dbReference type="Gene3D" id="2.40.170.20">
    <property type="entry name" value="TonB-dependent receptor, beta-barrel domain"/>
    <property type="match status" value="1"/>
</dbReference>
<evidence type="ECO:0000256" key="4">
    <source>
        <dbReference type="ARBA" id="ARBA00022692"/>
    </source>
</evidence>
<feature type="signal peptide" evidence="10">
    <location>
        <begin position="1"/>
        <end position="24"/>
    </location>
</feature>
<comment type="subcellular location">
    <subcellularLocation>
        <location evidence="1 8">Cell outer membrane</location>
        <topology evidence="1 8">Multi-pass membrane protein</topology>
    </subcellularLocation>
</comment>
<dbReference type="InterPro" id="IPR023996">
    <property type="entry name" value="TonB-dep_OMP_SusC/RagA"/>
</dbReference>
<evidence type="ECO:0000256" key="3">
    <source>
        <dbReference type="ARBA" id="ARBA00022452"/>
    </source>
</evidence>
<sequence>MVVLLKRCSLAFFFMFFLAFVAMAQKRTIKGKVIDQNSAFLKGVSVMVKGSKQGTVTDDAGQFSIGVENANTVLVFSFSGFATSEVQVGSGKTTINVTLTQEDKTLQDVVVVGYGKQKKINMTGAIETISSKALENRPVTSASALLQGTSPSLVFSTPGGGNTPGSRPTIQIRGQAMLSGATEPLVVIDGIPGSMTDFNALNPNDIESVSVLKDAAASAVYGARAPYGVLVVSTKMAKKNEKPQFTYNANFANVTPVRVPHTVDAYTYALCMNQGQMNVAGGNANAVSYTPGILDTIQDNINNPGKYTYAQLNPFTYTNGVPTGYGVAMNNNDMMDIWLRSSLRQQHDFSVRGGSDKTTYFLSAAFVNQPGVLNYIEDIDNYKRYNLNAGLVSQVNDWLKLTYRTRYSLAQATAPMGDLGGGRDRMYTFIFGAAPTTPLITAVGELNPFMLQSMNNGSAVSKSHRLDNILGADIDIMKGWTAHIDGTWRLAVDDYQALQKPTVTKQPNGSYAANSGANVSALTKQVALDRYWTLQGYMAYEYALKKHTFRIQAGASAEEDNYKRMTGNNINLYVPDLPAFAVASGASPSLSDGVSTWATAGFFGRFNYNYDNRYLLEVNGRYDGSGRYSADKRWGFFPSASAGWNMSNEKFWESIAPIVNRAKLRASYGTVGNQGNAAGYVHIPTMTTGNKSSWLFNGAALPYVNMPGILNMDLTWEKLTTADLGLELGFLNNRLTTEFDYFNRTTWDMIGPATPVPTVLGASAPAVNNAEMVTKGWEGQVKWADNINKRWNYSVGLGMSDAMSHVTKYNNPTPLYTDWYVGREFGEIWGYTSNRLLVQSDFPTTAITGQQPTINQSRISNGSKWYAGDVKYEDLNKDGLISPGASTVADHGDLSKIGNSTPRYRFSFNLASGYSFPKAGRVDLAVFLEGVGKRDLFMGSTYSFWGGPLSGITSIAQGIYKGDKSLDFYRDANSAPRVLSVLGENVNSYFPRPYTGAEGVKNFATSTRYMVSAAYMRLKNVMATYTLPNEWLNVAKIKTCRFYFSAENIAVLSAENMPNYIDPENGVGLSYPQQATYSFGVNLGF</sequence>
<evidence type="ECO:0000259" key="11">
    <source>
        <dbReference type="Pfam" id="PF00593"/>
    </source>
</evidence>
<evidence type="ECO:0000256" key="6">
    <source>
        <dbReference type="ARBA" id="ARBA00023136"/>
    </source>
</evidence>
<dbReference type="Pfam" id="PF07715">
    <property type="entry name" value="Plug"/>
    <property type="match status" value="1"/>
</dbReference>
<dbReference type="NCBIfam" id="TIGR04057">
    <property type="entry name" value="SusC_RagA_signa"/>
    <property type="match status" value="1"/>
</dbReference>
<dbReference type="SUPFAM" id="SSF56935">
    <property type="entry name" value="Porins"/>
    <property type="match status" value="1"/>
</dbReference>
<comment type="similarity">
    <text evidence="8 9">Belongs to the TonB-dependent receptor family.</text>
</comment>
<keyword evidence="2 8" id="KW-0813">Transport</keyword>